<reference evidence="2" key="1">
    <citation type="submission" date="2020-08" db="EMBL/GenBank/DDBJ databases">
        <title>Genome public.</title>
        <authorList>
            <person name="Liu C."/>
            <person name="Sun Q."/>
        </authorList>
    </citation>
    <scope>NUCLEOTIDE SEQUENCE</scope>
    <source>
        <strain evidence="2">NSJ-55</strain>
    </source>
</reference>
<proteinExistence type="predicted"/>
<dbReference type="InterPro" id="IPR036388">
    <property type="entry name" value="WH-like_DNA-bd_sf"/>
</dbReference>
<dbReference type="GO" id="GO:0005829">
    <property type="term" value="C:cytosol"/>
    <property type="evidence" value="ECO:0007669"/>
    <property type="project" value="TreeGrafter"/>
</dbReference>
<gene>
    <name evidence="2" type="ORF">H8S37_05490</name>
</gene>
<dbReference type="EMBL" id="JACOPF010000001">
    <property type="protein sequence ID" value="MBC5688381.1"/>
    <property type="molecule type" value="Genomic_DNA"/>
</dbReference>
<dbReference type="PROSITE" id="PS51197">
    <property type="entry name" value="HTH_RRF2_2"/>
    <property type="match status" value="1"/>
</dbReference>
<dbReference type="GO" id="GO:0003700">
    <property type="term" value="F:DNA-binding transcription factor activity"/>
    <property type="evidence" value="ECO:0007669"/>
    <property type="project" value="TreeGrafter"/>
</dbReference>
<dbReference type="NCBIfam" id="TIGR00738">
    <property type="entry name" value="rrf2_super"/>
    <property type="match status" value="1"/>
</dbReference>
<dbReference type="GO" id="GO:0003677">
    <property type="term" value="F:DNA binding"/>
    <property type="evidence" value="ECO:0007669"/>
    <property type="project" value="UniProtKB-KW"/>
</dbReference>
<dbReference type="PROSITE" id="PS01332">
    <property type="entry name" value="HTH_RRF2_1"/>
    <property type="match status" value="1"/>
</dbReference>
<dbReference type="PANTHER" id="PTHR33221:SF5">
    <property type="entry name" value="HTH-TYPE TRANSCRIPTIONAL REGULATOR ISCR"/>
    <property type="match status" value="1"/>
</dbReference>
<dbReference type="RefSeq" id="WP_186874998.1">
    <property type="nucleotide sequence ID" value="NZ_JACOPF010000001.1"/>
</dbReference>
<dbReference type="InterPro" id="IPR030489">
    <property type="entry name" value="TR_Rrf2-type_CS"/>
</dbReference>
<keyword evidence="3" id="KW-1185">Reference proteome</keyword>
<evidence type="ECO:0000313" key="3">
    <source>
        <dbReference type="Proteomes" id="UP000652477"/>
    </source>
</evidence>
<evidence type="ECO:0000313" key="2">
    <source>
        <dbReference type="EMBL" id="MBC5688381.1"/>
    </source>
</evidence>
<dbReference type="Proteomes" id="UP000652477">
    <property type="component" value="Unassembled WGS sequence"/>
</dbReference>
<sequence>MKLSKKTRYGLHALIDLVIHAKTEQIALNSIAQRNSISEQYLEQVFSALRRARIVKSVKGAQGGYFLEKDPSDITVSEIVEILEGNYFLEDEAGGTEEGRRVIQELIVERVNKSLKEILEGITLQDLAEQFMEYRNYPQDMYYI</sequence>
<comment type="caution">
    <text evidence="2">The sequence shown here is derived from an EMBL/GenBank/DDBJ whole genome shotgun (WGS) entry which is preliminary data.</text>
</comment>
<organism evidence="2 3">
    <name type="scientific">Mediterraneibacter hominis</name>
    <dbReference type="NCBI Taxonomy" id="2763054"/>
    <lineage>
        <taxon>Bacteria</taxon>
        <taxon>Bacillati</taxon>
        <taxon>Bacillota</taxon>
        <taxon>Clostridia</taxon>
        <taxon>Lachnospirales</taxon>
        <taxon>Lachnospiraceae</taxon>
        <taxon>Mediterraneibacter</taxon>
    </lineage>
</organism>
<dbReference type="Pfam" id="PF02082">
    <property type="entry name" value="Rrf2"/>
    <property type="match status" value="1"/>
</dbReference>
<dbReference type="Gene3D" id="1.10.10.10">
    <property type="entry name" value="Winged helix-like DNA-binding domain superfamily/Winged helix DNA-binding domain"/>
    <property type="match status" value="1"/>
</dbReference>
<dbReference type="SUPFAM" id="SSF46785">
    <property type="entry name" value="Winged helix' DNA-binding domain"/>
    <property type="match status" value="1"/>
</dbReference>
<keyword evidence="1" id="KW-0238">DNA-binding</keyword>
<evidence type="ECO:0000256" key="1">
    <source>
        <dbReference type="ARBA" id="ARBA00023125"/>
    </source>
</evidence>
<name>A0A923RPF5_9FIRM</name>
<dbReference type="PANTHER" id="PTHR33221">
    <property type="entry name" value="WINGED HELIX-TURN-HELIX TRANSCRIPTIONAL REGULATOR, RRF2 FAMILY"/>
    <property type="match status" value="1"/>
</dbReference>
<dbReference type="InterPro" id="IPR036390">
    <property type="entry name" value="WH_DNA-bd_sf"/>
</dbReference>
<protein>
    <submittedName>
        <fullName evidence="2">Rrf2 family transcriptional regulator</fullName>
    </submittedName>
</protein>
<accession>A0A923RPF5</accession>
<dbReference type="AlphaFoldDB" id="A0A923RPF5"/>
<dbReference type="InterPro" id="IPR000944">
    <property type="entry name" value="Tscrpt_reg_Rrf2"/>
</dbReference>